<evidence type="ECO:0000313" key="4">
    <source>
        <dbReference type="Proteomes" id="UP000807342"/>
    </source>
</evidence>
<feature type="region of interest" description="Disordered" evidence="1">
    <location>
        <begin position="135"/>
        <end position="205"/>
    </location>
</feature>
<dbReference type="PANTHER" id="PTHR24074">
    <property type="entry name" value="CO-CHAPERONE PROTEIN DJLA"/>
    <property type="match status" value="1"/>
</dbReference>
<dbReference type="Gene3D" id="1.10.287.110">
    <property type="entry name" value="DnaJ domain"/>
    <property type="match status" value="1"/>
</dbReference>
<keyword evidence="4" id="KW-1185">Reference proteome</keyword>
<feature type="domain" description="J" evidence="2">
    <location>
        <begin position="15"/>
        <end position="81"/>
    </location>
</feature>
<proteinExistence type="predicted"/>
<feature type="region of interest" description="Disordered" evidence="1">
    <location>
        <begin position="72"/>
        <end position="107"/>
    </location>
</feature>
<feature type="compositionally biased region" description="Polar residues" evidence="1">
    <location>
        <begin position="135"/>
        <end position="145"/>
    </location>
</feature>
<protein>
    <submittedName>
        <fullName evidence="3">DnaJ-domain-containing protein</fullName>
    </submittedName>
</protein>
<comment type="caution">
    <text evidence="3">The sequence shown here is derived from an EMBL/GenBank/DDBJ whole genome shotgun (WGS) entry which is preliminary data.</text>
</comment>
<dbReference type="CDD" id="cd06257">
    <property type="entry name" value="DnaJ"/>
    <property type="match status" value="1"/>
</dbReference>
<dbReference type="SUPFAM" id="SSF46565">
    <property type="entry name" value="Chaperone J-domain"/>
    <property type="match status" value="1"/>
</dbReference>
<dbReference type="Pfam" id="PF00226">
    <property type="entry name" value="DnaJ"/>
    <property type="match status" value="1"/>
</dbReference>
<feature type="compositionally biased region" description="Polar residues" evidence="1">
    <location>
        <begin position="89"/>
        <end position="107"/>
    </location>
</feature>
<evidence type="ECO:0000259" key="2">
    <source>
        <dbReference type="PROSITE" id="PS50076"/>
    </source>
</evidence>
<dbReference type="InterPro" id="IPR050817">
    <property type="entry name" value="DjlA_DnaK_co-chaperone"/>
</dbReference>
<evidence type="ECO:0000313" key="3">
    <source>
        <dbReference type="EMBL" id="KAF9447786.1"/>
    </source>
</evidence>
<dbReference type="InterPro" id="IPR036869">
    <property type="entry name" value="J_dom_sf"/>
</dbReference>
<gene>
    <name evidence="3" type="ORF">P691DRAFT_801840</name>
</gene>
<dbReference type="InterPro" id="IPR001623">
    <property type="entry name" value="DnaJ_domain"/>
</dbReference>
<dbReference type="InterPro" id="IPR018253">
    <property type="entry name" value="DnaJ_domain_CS"/>
</dbReference>
<organism evidence="3 4">
    <name type="scientific">Macrolepiota fuliginosa MF-IS2</name>
    <dbReference type="NCBI Taxonomy" id="1400762"/>
    <lineage>
        <taxon>Eukaryota</taxon>
        <taxon>Fungi</taxon>
        <taxon>Dikarya</taxon>
        <taxon>Basidiomycota</taxon>
        <taxon>Agaricomycotina</taxon>
        <taxon>Agaricomycetes</taxon>
        <taxon>Agaricomycetidae</taxon>
        <taxon>Agaricales</taxon>
        <taxon>Agaricineae</taxon>
        <taxon>Agaricaceae</taxon>
        <taxon>Macrolepiota</taxon>
    </lineage>
</organism>
<dbReference type="PROSITE" id="PS50076">
    <property type="entry name" value="DNAJ_2"/>
    <property type="match status" value="1"/>
</dbReference>
<feature type="compositionally biased region" description="Low complexity" evidence="1">
    <location>
        <begin position="173"/>
        <end position="184"/>
    </location>
</feature>
<dbReference type="OrthoDB" id="10250354at2759"/>
<dbReference type="PRINTS" id="PR00625">
    <property type="entry name" value="JDOMAIN"/>
</dbReference>
<feature type="compositionally biased region" description="Acidic residues" evidence="1">
    <location>
        <begin position="195"/>
        <end position="205"/>
    </location>
</feature>
<sequence length="205" mass="23041">MDREIDLKAQSDELNLYEVLGVPEDAAVDVIKRVYRRLILEHHPDKNSEDMEGSTKRFTRIQEAYEVLTDNRKRRKYDLQRQSQRHLRTPNNTHAQNSTTRSPNATPIFSFSFTSNSPLYQFSVSGDQRQSFEFNIRSASPRTHNSTSTSGSRGDSMGSGIGGGGSFEGRGGFSFSASTSAGGSSRKRRRNPYESLEDDLSDFIT</sequence>
<name>A0A9P6C0V8_9AGAR</name>
<evidence type="ECO:0000256" key="1">
    <source>
        <dbReference type="SAM" id="MobiDB-lite"/>
    </source>
</evidence>
<dbReference type="EMBL" id="MU151186">
    <property type="protein sequence ID" value="KAF9447786.1"/>
    <property type="molecule type" value="Genomic_DNA"/>
</dbReference>
<feature type="compositionally biased region" description="Gly residues" evidence="1">
    <location>
        <begin position="157"/>
        <end position="172"/>
    </location>
</feature>
<dbReference type="SMART" id="SM00271">
    <property type="entry name" value="DnaJ"/>
    <property type="match status" value="1"/>
</dbReference>
<feature type="compositionally biased region" description="Low complexity" evidence="1">
    <location>
        <begin position="146"/>
        <end position="156"/>
    </location>
</feature>
<dbReference type="AlphaFoldDB" id="A0A9P6C0V8"/>
<reference evidence="3" key="1">
    <citation type="submission" date="2020-11" db="EMBL/GenBank/DDBJ databases">
        <authorList>
            <consortium name="DOE Joint Genome Institute"/>
            <person name="Ahrendt S."/>
            <person name="Riley R."/>
            <person name="Andreopoulos W."/>
            <person name="Labutti K."/>
            <person name="Pangilinan J."/>
            <person name="Ruiz-Duenas F.J."/>
            <person name="Barrasa J.M."/>
            <person name="Sanchez-Garcia M."/>
            <person name="Camarero S."/>
            <person name="Miyauchi S."/>
            <person name="Serrano A."/>
            <person name="Linde D."/>
            <person name="Babiker R."/>
            <person name="Drula E."/>
            <person name="Ayuso-Fernandez I."/>
            <person name="Pacheco R."/>
            <person name="Padilla G."/>
            <person name="Ferreira P."/>
            <person name="Barriuso J."/>
            <person name="Kellner H."/>
            <person name="Castanera R."/>
            <person name="Alfaro M."/>
            <person name="Ramirez L."/>
            <person name="Pisabarro A.G."/>
            <person name="Kuo A."/>
            <person name="Tritt A."/>
            <person name="Lipzen A."/>
            <person name="He G."/>
            <person name="Yan M."/>
            <person name="Ng V."/>
            <person name="Cullen D."/>
            <person name="Martin F."/>
            <person name="Rosso M.-N."/>
            <person name="Henrissat B."/>
            <person name="Hibbett D."/>
            <person name="Martinez A.T."/>
            <person name="Grigoriev I.V."/>
        </authorList>
    </citation>
    <scope>NUCLEOTIDE SEQUENCE</scope>
    <source>
        <strain evidence="3">MF-IS2</strain>
    </source>
</reference>
<dbReference type="PROSITE" id="PS00636">
    <property type="entry name" value="DNAJ_1"/>
    <property type="match status" value="1"/>
</dbReference>
<accession>A0A9P6C0V8</accession>
<dbReference type="Proteomes" id="UP000807342">
    <property type="component" value="Unassembled WGS sequence"/>
</dbReference>